<dbReference type="InterPro" id="IPR027417">
    <property type="entry name" value="P-loop_NTPase"/>
</dbReference>
<evidence type="ECO:0000259" key="2">
    <source>
        <dbReference type="Pfam" id="PF00931"/>
    </source>
</evidence>
<dbReference type="InterPro" id="IPR056681">
    <property type="entry name" value="DUF7779"/>
</dbReference>
<dbReference type="Gene3D" id="3.40.50.300">
    <property type="entry name" value="P-loop containing nucleotide triphosphate hydrolases"/>
    <property type="match status" value="1"/>
</dbReference>
<dbReference type="PANTHER" id="PTHR35205:SF1">
    <property type="entry name" value="ZU5 DOMAIN-CONTAINING PROTEIN"/>
    <property type="match status" value="1"/>
</dbReference>
<dbReference type="PROSITE" id="PS50005">
    <property type="entry name" value="TPR"/>
    <property type="match status" value="1"/>
</dbReference>
<dbReference type="Pfam" id="PF13181">
    <property type="entry name" value="TPR_8"/>
    <property type="match status" value="2"/>
</dbReference>
<keyword evidence="1" id="KW-0802">TPR repeat</keyword>
<evidence type="ECO:0000259" key="3">
    <source>
        <dbReference type="Pfam" id="PF25000"/>
    </source>
</evidence>
<dbReference type="PANTHER" id="PTHR35205">
    <property type="entry name" value="NB-ARC AND TPR DOMAIN PROTEIN"/>
    <property type="match status" value="1"/>
</dbReference>
<dbReference type="EMBL" id="LUKN01002124">
    <property type="protein sequence ID" value="OAQ99620.1"/>
    <property type="molecule type" value="Genomic_DNA"/>
</dbReference>
<evidence type="ECO:0000313" key="5">
    <source>
        <dbReference type="Proteomes" id="UP000243081"/>
    </source>
</evidence>
<name>A0A179ID98_CORDF</name>
<evidence type="ECO:0000256" key="1">
    <source>
        <dbReference type="PROSITE-ProRule" id="PRU00339"/>
    </source>
</evidence>
<dbReference type="AlphaFoldDB" id="A0A179ID98"/>
<dbReference type="SMART" id="SM00028">
    <property type="entry name" value="TPR"/>
    <property type="match status" value="3"/>
</dbReference>
<feature type="domain" description="NB-ARC" evidence="2">
    <location>
        <begin position="255"/>
        <end position="398"/>
    </location>
</feature>
<evidence type="ECO:0000313" key="4">
    <source>
        <dbReference type="EMBL" id="OAQ99620.1"/>
    </source>
</evidence>
<dbReference type="InterPro" id="IPR011990">
    <property type="entry name" value="TPR-like_helical_dom_sf"/>
</dbReference>
<proteinExistence type="predicted"/>
<feature type="domain" description="DUF7779" evidence="3">
    <location>
        <begin position="484"/>
        <end position="571"/>
    </location>
</feature>
<protein>
    <recommendedName>
        <fullName evidence="6">NB-ARC domain-containing protein</fullName>
    </recommendedName>
</protein>
<organism evidence="4 5">
    <name type="scientific">Cordyceps confragosa</name>
    <name type="common">Lecanicillium lecanii</name>
    <dbReference type="NCBI Taxonomy" id="2714763"/>
    <lineage>
        <taxon>Eukaryota</taxon>
        <taxon>Fungi</taxon>
        <taxon>Dikarya</taxon>
        <taxon>Ascomycota</taxon>
        <taxon>Pezizomycotina</taxon>
        <taxon>Sordariomycetes</taxon>
        <taxon>Hypocreomycetidae</taxon>
        <taxon>Hypocreales</taxon>
        <taxon>Cordycipitaceae</taxon>
        <taxon>Akanthomyces</taxon>
    </lineage>
</organism>
<dbReference type="GO" id="GO:0043531">
    <property type="term" value="F:ADP binding"/>
    <property type="evidence" value="ECO:0007669"/>
    <property type="project" value="InterPro"/>
</dbReference>
<dbReference type="Pfam" id="PF00931">
    <property type="entry name" value="NB-ARC"/>
    <property type="match status" value="1"/>
</dbReference>
<dbReference type="InterPro" id="IPR019734">
    <property type="entry name" value="TPR_rpt"/>
</dbReference>
<sequence length="973" mass="108428">MSCWSYFRVGIGQGKDPNSRHVEKTSATNATTVAVSERLAAFAPSADQKQHSVQWYRAIRDRFDQLPPKTAQALLDLCDNDDLGSSMTYLEGQYQKSVGSSGIRAIESILLRIDAFERALTTFAQVGPLPVQVLWGSTQLLINPRRKRFDNLKAHGLADNMIRLLWSKLDKNFDNIKQRLQKHSQDLEDEAKLAVVQATRNWQAQIEETLSSASSGAQSSPPQVLSTLPFPRNFLFSGRNDLLQEMYNALLVCPSNEVDVLRSMALVGIGGIGKTQIALEYAYRFRGRYSGIFWVRSETEMELQQSLAALAKELGLCQGAVAEDKAVELVTSWLNSNPLIELTAHSWLLVFDNAEHVSTIRRYWPHNPRGNVIVTSQKHSFGGLATSQVTVQPLSTEEGSSLILSHMHLDDSARPQAEELSVELGGCPLAIAHYAGFCVASHLTLQEILDTFQRRMMTAEIWSCSSNASLMQYEKTLKTVWDAALASLNPSSRELLDLLAYLDPDEIPEDFIGVMRRPSLTGVEAHQSFELTSVVSNLIRRNLISRNMDAAHRGNLRLHRSLRLALMLKLDADPDRRQVVFDAAVRLTRAAFPVRDMTSRTPQNDPVWTRFMPQVVSLQTAFERSDPPMTGDMVFAGLLADAGSFLWEHQMIKVAFTLLSLGERIAEPISKTDQPSPALASIETFLGILDGLHSVERRAVGFARLQRVVKLRAMLLDALAPGTATLEQQVDLGRAWNDLALFYLDTGDFDKADELMSRSITLYTSLGDETTLRFRFAVQYNDIALVRLVQGQTDEALHLASQAYSMVKAELGSLHLLTARLESRWSHVLLAAGNVESALVKMTDVLFIRSKLQAKDNPDILTAKYWIGTMHYYLGRLEEAEMFLRDAIEFKSDSGLGEPDFARAQYRLALVLHEKGQSFDGALLEDGAVASIPESDRVTNASRGEIMTILDTRVFIHNGRSTGAFRGRREGKA</sequence>
<comment type="caution">
    <text evidence="4">The sequence shown here is derived from an EMBL/GenBank/DDBJ whole genome shotgun (WGS) entry which is preliminary data.</text>
</comment>
<feature type="repeat" description="TPR" evidence="1">
    <location>
        <begin position="733"/>
        <end position="766"/>
    </location>
</feature>
<dbReference type="Gene3D" id="1.25.40.10">
    <property type="entry name" value="Tetratricopeptide repeat domain"/>
    <property type="match status" value="1"/>
</dbReference>
<reference evidence="4 5" key="1">
    <citation type="submission" date="2016-03" db="EMBL/GenBank/DDBJ databases">
        <title>Fine-scale spatial genetic structure of a fungal parasite of coffee scale insects.</title>
        <authorList>
            <person name="Jackson D."/>
            <person name="Zemenick K.A."/>
            <person name="Malloure B."/>
            <person name="Quandt C.A."/>
            <person name="James T.Y."/>
        </authorList>
    </citation>
    <scope>NUCLEOTIDE SEQUENCE [LARGE SCALE GENOMIC DNA]</scope>
    <source>
        <strain evidence="4 5">UM487</strain>
    </source>
</reference>
<evidence type="ECO:0008006" key="6">
    <source>
        <dbReference type="Google" id="ProtNLM"/>
    </source>
</evidence>
<accession>A0A179ID98</accession>
<dbReference type="SUPFAM" id="SSF48452">
    <property type="entry name" value="TPR-like"/>
    <property type="match status" value="1"/>
</dbReference>
<dbReference type="Proteomes" id="UP000243081">
    <property type="component" value="Unassembled WGS sequence"/>
</dbReference>
<gene>
    <name evidence="4" type="ORF">LLEC1_04744</name>
</gene>
<dbReference type="Pfam" id="PF25000">
    <property type="entry name" value="DUF7779"/>
    <property type="match status" value="1"/>
</dbReference>
<dbReference type="OMA" id="NTSWLMI"/>
<dbReference type="SUPFAM" id="SSF52540">
    <property type="entry name" value="P-loop containing nucleoside triphosphate hydrolases"/>
    <property type="match status" value="1"/>
</dbReference>
<dbReference type="InterPro" id="IPR002182">
    <property type="entry name" value="NB-ARC"/>
</dbReference>
<dbReference type="OrthoDB" id="4870852at2759"/>
<keyword evidence="5" id="KW-1185">Reference proteome</keyword>